<keyword evidence="6" id="KW-0811">Translocation</keyword>
<keyword evidence="5" id="KW-1133">Transmembrane helix</keyword>
<dbReference type="GO" id="GO:0016020">
    <property type="term" value="C:membrane"/>
    <property type="evidence" value="ECO:0007669"/>
    <property type="project" value="UniProtKB-ARBA"/>
</dbReference>
<keyword evidence="10" id="KW-1185">Reference proteome</keyword>
<evidence type="ECO:0000313" key="10">
    <source>
        <dbReference type="Proteomes" id="UP000269352"/>
    </source>
</evidence>
<accession>A0A388T8N2</accession>
<keyword evidence="8" id="KW-0175">Coiled coil</keyword>
<evidence type="ECO:0000256" key="2">
    <source>
        <dbReference type="ARBA" id="ARBA00022448"/>
    </source>
</evidence>
<reference evidence="9 10" key="1">
    <citation type="journal article" date="2019" name="ISME J.">
        <title>Genome analyses of uncultured TG2/ZB3 bacteria in 'Margulisbacteria' specifically attached to ectosymbiotic spirochetes of protists in the termite gut.</title>
        <authorList>
            <person name="Utami Y.D."/>
            <person name="Kuwahara H."/>
            <person name="Igai K."/>
            <person name="Murakami T."/>
            <person name="Sugaya K."/>
            <person name="Morikawa T."/>
            <person name="Nagura Y."/>
            <person name="Yuki M."/>
            <person name="Deevong P."/>
            <person name="Inoue T."/>
            <person name="Kihara K."/>
            <person name="Lo N."/>
            <person name="Yamada A."/>
            <person name="Ohkuma M."/>
            <person name="Hongoh Y."/>
        </authorList>
    </citation>
    <scope>NUCLEOTIDE SEQUENCE [LARGE SCALE GENOMIC DNA]</scope>
    <source>
        <strain evidence="9">NkOx7-01</strain>
    </source>
</reference>
<keyword evidence="7" id="KW-0472">Membrane</keyword>
<dbReference type="Pfam" id="PF02416">
    <property type="entry name" value="TatA_B_E"/>
    <property type="match status" value="1"/>
</dbReference>
<dbReference type="Gene3D" id="1.20.5.3310">
    <property type="match status" value="1"/>
</dbReference>
<keyword evidence="3" id="KW-0812">Transmembrane</keyword>
<evidence type="ECO:0000256" key="8">
    <source>
        <dbReference type="SAM" id="Coils"/>
    </source>
</evidence>
<dbReference type="PANTHER" id="PTHR42982">
    <property type="entry name" value="SEC-INDEPENDENT PROTEIN TRANSLOCASE PROTEIN TATA"/>
    <property type="match status" value="1"/>
</dbReference>
<evidence type="ECO:0000256" key="6">
    <source>
        <dbReference type="ARBA" id="ARBA00023010"/>
    </source>
</evidence>
<evidence type="ECO:0000256" key="7">
    <source>
        <dbReference type="ARBA" id="ARBA00023136"/>
    </source>
</evidence>
<evidence type="ECO:0000313" key="9">
    <source>
        <dbReference type="EMBL" id="GBR72562.1"/>
    </source>
</evidence>
<evidence type="ECO:0000256" key="1">
    <source>
        <dbReference type="ARBA" id="ARBA00004167"/>
    </source>
</evidence>
<evidence type="ECO:0000256" key="5">
    <source>
        <dbReference type="ARBA" id="ARBA00022989"/>
    </source>
</evidence>
<keyword evidence="4" id="KW-0653">Protein transport</keyword>
<sequence length="62" mass="6773">MLGGTELLVIAVVIILLFGGSQLPKLAKSLGRFITEFNEAKDDAEEALQLKKSNRKSKKADK</sequence>
<organism evidence="9 10">
    <name type="scientific">Termititenax aidoneus</name>
    <dbReference type="NCBI Taxonomy" id="2218524"/>
    <lineage>
        <taxon>Bacteria</taxon>
        <taxon>Bacillati</taxon>
        <taxon>Candidatus Margulisiibacteriota</taxon>
        <taxon>Candidatus Termititenacia</taxon>
        <taxon>Candidatus Termititenacales</taxon>
        <taxon>Candidatus Termititenacaceae</taxon>
        <taxon>Candidatus Termititenax</taxon>
    </lineage>
</organism>
<dbReference type="PANTHER" id="PTHR42982:SF1">
    <property type="entry name" value="SEC-INDEPENDENT PROTEIN TRANSLOCASE PROTEIN TATA"/>
    <property type="match status" value="1"/>
</dbReference>
<gene>
    <name evidence="9" type="primary">tatA</name>
    <name evidence="9" type="ORF">NO1_0072</name>
</gene>
<proteinExistence type="predicted"/>
<comment type="caution">
    <text evidence="9">The sequence shown here is derived from an EMBL/GenBank/DDBJ whole genome shotgun (WGS) entry which is preliminary data.</text>
</comment>
<dbReference type="AlphaFoldDB" id="A0A388T8N2"/>
<comment type="subcellular location">
    <subcellularLocation>
        <location evidence="1">Membrane</location>
        <topology evidence="1">Single-pass membrane protein</topology>
    </subcellularLocation>
</comment>
<protein>
    <submittedName>
        <fullName evidence="9">Sec-independent protein translocase protein TatA</fullName>
    </submittedName>
</protein>
<dbReference type="GO" id="GO:0015031">
    <property type="term" value="P:protein transport"/>
    <property type="evidence" value="ECO:0007669"/>
    <property type="project" value="UniProtKB-KW"/>
</dbReference>
<dbReference type="Proteomes" id="UP000269352">
    <property type="component" value="Unassembled WGS sequence"/>
</dbReference>
<feature type="coiled-coil region" evidence="8">
    <location>
        <begin position="34"/>
        <end position="61"/>
    </location>
</feature>
<dbReference type="EMBL" id="BGZN01000001">
    <property type="protein sequence ID" value="GBR72562.1"/>
    <property type="molecule type" value="Genomic_DNA"/>
</dbReference>
<evidence type="ECO:0000256" key="4">
    <source>
        <dbReference type="ARBA" id="ARBA00022927"/>
    </source>
</evidence>
<keyword evidence="2" id="KW-0813">Transport</keyword>
<name>A0A388T8N2_TERA1</name>
<dbReference type="InterPro" id="IPR003369">
    <property type="entry name" value="TatA/B/E"/>
</dbReference>
<evidence type="ECO:0000256" key="3">
    <source>
        <dbReference type="ARBA" id="ARBA00022692"/>
    </source>
</evidence>